<organism evidence="7 8">
    <name type="scientific">Hymenobacter cellulosilyticus</name>
    <dbReference type="NCBI Taxonomy" id="2932248"/>
    <lineage>
        <taxon>Bacteria</taxon>
        <taxon>Pseudomonadati</taxon>
        <taxon>Bacteroidota</taxon>
        <taxon>Cytophagia</taxon>
        <taxon>Cytophagales</taxon>
        <taxon>Hymenobacteraceae</taxon>
        <taxon>Hymenobacter</taxon>
    </lineage>
</organism>
<evidence type="ECO:0000256" key="2">
    <source>
        <dbReference type="ARBA" id="ARBA00022692"/>
    </source>
</evidence>
<reference evidence="7" key="1">
    <citation type="submission" date="2022-04" db="EMBL/GenBank/DDBJ databases">
        <title>Hymenobacter sp. isolated from the air.</title>
        <authorList>
            <person name="Won M."/>
            <person name="Lee C.-M."/>
            <person name="Woen H.-Y."/>
            <person name="Kwon S.-W."/>
        </authorList>
    </citation>
    <scope>NUCLEOTIDE SEQUENCE</scope>
    <source>
        <strain evidence="7">5116S-3</strain>
    </source>
</reference>
<keyword evidence="8" id="KW-1185">Reference proteome</keyword>
<dbReference type="KEGG" id="hcu:MUN79_15720"/>
<feature type="transmembrane region" description="Helical" evidence="5">
    <location>
        <begin position="111"/>
        <end position="127"/>
    </location>
</feature>
<evidence type="ECO:0000256" key="5">
    <source>
        <dbReference type="SAM" id="Phobius"/>
    </source>
</evidence>
<dbReference type="GO" id="GO:0140359">
    <property type="term" value="F:ABC-type transporter activity"/>
    <property type="evidence" value="ECO:0007669"/>
    <property type="project" value="InterPro"/>
</dbReference>
<dbReference type="InterPro" id="IPR013525">
    <property type="entry name" value="ABC2_TM"/>
</dbReference>
<name>A0A8T9Q527_9BACT</name>
<sequence length="341" mass="37961">MLLPLLIIFLCFGAFTQEKESGTLRLALSQGVSRRQLAWGKVLAYYGIVLALLVPTLTVALGGAFWLAGLPWTSDTARRLGLLALSYAVYFLGFICLGVLVSGWARSSRNALLGLLTIWITLVIVLPKTAAALGDNLYALPSVQAYHQGIDRDMDQGLPGDTTKAGRRAQLIRSYLRRYHADSVQQLPLNVEWVAAQAGEEYLDKVQAVHRDSLRQVLERQNRLSSYASFLDPYLAVRNLSMALTGTDLSTSLDFQRQASDYRLALMRSLHLDAAHHSKYGQFYEYHPGQALWAAVPDFSYQLPAVSRTLRHYAPELAALLLWLVVLPLALHLSANRFPLH</sequence>
<dbReference type="PANTHER" id="PTHR43471">
    <property type="entry name" value="ABC TRANSPORTER PERMEASE"/>
    <property type="match status" value="1"/>
</dbReference>
<evidence type="ECO:0000313" key="8">
    <source>
        <dbReference type="Proteomes" id="UP000831796"/>
    </source>
</evidence>
<dbReference type="EMBL" id="CP095046">
    <property type="protein sequence ID" value="UOQ70203.1"/>
    <property type="molecule type" value="Genomic_DNA"/>
</dbReference>
<protein>
    <submittedName>
        <fullName evidence="7">DUF3526 domain-containing protein</fullName>
    </submittedName>
</protein>
<dbReference type="AlphaFoldDB" id="A0A8T9Q527"/>
<evidence type="ECO:0000313" key="7">
    <source>
        <dbReference type="EMBL" id="UOQ70203.1"/>
    </source>
</evidence>
<comment type="subcellular location">
    <subcellularLocation>
        <location evidence="1">Membrane</location>
        <topology evidence="1">Multi-pass membrane protein</topology>
    </subcellularLocation>
</comment>
<proteinExistence type="predicted"/>
<dbReference type="PANTHER" id="PTHR43471:SF1">
    <property type="entry name" value="ABC TRANSPORTER PERMEASE PROTEIN NOSY-RELATED"/>
    <property type="match status" value="1"/>
</dbReference>
<feature type="domain" description="ABC-2 type transporter transmembrane" evidence="6">
    <location>
        <begin position="2"/>
        <end position="123"/>
    </location>
</feature>
<dbReference type="GO" id="GO:0016020">
    <property type="term" value="C:membrane"/>
    <property type="evidence" value="ECO:0007669"/>
    <property type="project" value="UniProtKB-SubCell"/>
</dbReference>
<evidence type="ECO:0000256" key="3">
    <source>
        <dbReference type="ARBA" id="ARBA00022989"/>
    </source>
</evidence>
<feature type="transmembrane region" description="Helical" evidence="5">
    <location>
        <begin position="80"/>
        <end position="105"/>
    </location>
</feature>
<dbReference type="Pfam" id="PF12040">
    <property type="entry name" value="DUF3526"/>
    <property type="match status" value="1"/>
</dbReference>
<keyword evidence="3 5" id="KW-1133">Transmembrane helix</keyword>
<evidence type="ECO:0000256" key="4">
    <source>
        <dbReference type="ARBA" id="ARBA00023136"/>
    </source>
</evidence>
<dbReference type="Pfam" id="PF12698">
    <property type="entry name" value="ABC2_membrane_3"/>
    <property type="match status" value="1"/>
</dbReference>
<evidence type="ECO:0000259" key="6">
    <source>
        <dbReference type="Pfam" id="PF12698"/>
    </source>
</evidence>
<accession>A0A8T9Q527</accession>
<evidence type="ECO:0000256" key="1">
    <source>
        <dbReference type="ARBA" id="ARBA00004141"/>
    </source>
</evidence>
<keyword evidence="2 5" id="KW-0812">Transmembrane</keyword>
<dbReference type="RefSeq" id="WP_244673627.1">
    <property type="nucleotide sequence ID" value="NZ_CP095046.1"/>
</dbReference>
<dbReference type="InterPro" id="IPR021913">
    <property type="entry name" value="DUF3526"/>
</dbReference>
<gene>
    <name evidence="7" type="ORF">MUN79_15720</name>
</gene>
<keyword evidence="4 5" id="KW-0472">Membrane</keyword>
<dbReference type="Proteomes" id="UP000831796">
    <property type="component" value="Chromosome"/>
</dbReference>
<feature type="transmembrane region" description="Helical" evidence="5">
    <location>
        <begin position="43"/>
        <end position="68"/>
    </location>
</feature>